<dbReference type="EMBL" id="CADCTV010000924">
    <property type="protein sequence ID" value="CAA9369146.1"/>
    <property type="molecule type" value="Genomic_DNA"/>
</dbReference>
<proteinExistence type="predicted"/>
<gene>
    <name evidence="1" type="ORF">AVDCRST_MAG89-4408</name>
</gene>
<name>A0A6J4MUF2_9BACT</name>
<accession>A0A6J4MUF2</accession>
<feature type="non-terminal residue" evidence="1">
    <location>
        <position position="1"/>
    </location>
</feature>
<sequence>EPFRRTVIPHSPLSSLARPGAWAAGFSVRVGGRGDGRLVPSGRRHSGGARVLVAGGAHLRDHRGRLLARLRWRGGGAYSGPARPDL</sequence>
<reference evidence="1" key="1">
    <citation type="submission" date="2020-02" db="EMBL/GenBank/DDBJ databases">
        <authorList>
            <person name="Meier V. D."/>
        </authorList>
    </citation>
    <scope>NUCLEOTIDE SEQUENCE</scope>
    <source>
        <strain evidence="1">AVDCRST_MAG89</strain>
    </source>
</reference>
<feature type="non-terminal residue" evidence="1">
    <location>
        <position position="86"/>
    </location>
</feature>
<protein>
    <submittedName>
        <fullName evidence="1">Uncharacterized protein</fullName>
    </submittedName>
</protein>
<dbReference type="AlphaFoldDB" id="A0A6J4MUF2"/>
<evidence type="ECO:0000313" key="1">
    <source>
        <dbReference type="EMBL" id="CAA9369146.1"/>
    </source>
</evidence>
<organism evidence="1">
    <name type="scientific">uncultured Gemmatimonadota bacterium</name>
    <dbReference type="NCBI Taxonomy" id="203437"/>
    <lineage>
        <taxon>Bacteria</taxon>
        <taxon>Pseudomonadati</taxon>
        <taxon>Gemmatimonadota</taxon>
        <taxon>environmental samples</taxon>
    </lineage>
</organism>